<organism evidence="5 6">
    <name type="scientific">Lophiotrema nucula</name>
    <dbReference type="NCBI Taxonomy" id="690887"/>
    <lineage>
        <taxon>Eukaryota</taxon>
        <taxon>Fungi</taxon>
        <taxon>Dikarya</taxon>
        <taxon>Ascomycota</taxon>
        <taxon>Pezizomycotina</taxon>
        <taxon>Dothideomycetes</taxon>
        <taxon>Pleosporomycetidae</taxon>
        <taxon>Pleosporales</taxon>
        <taxon>Lophiotremataceae</taxon>
        <taxon>Lophiotrema</taxon>
    </lineage>
</organism>
<dbReference type="PANTHER" id="PTHR12483:SF120">
    <property type="entry name" value="HIGH-AFFINITY COPPER TRANSPORTER CTRA2"/>
    <property type="match status" value="1"/>
</dbReference>
<dbReference type="GO" id="GO:0005886">
    <property type="term" value="C:plasma membrane"/>
    <property type="evidence" value="ECO:0007669"/>
    <property type="project" value="TreeGrafter"/>
</dbReference>
<evidence type="ECO:0000256" key="3">
    <source>
        <dbReference type="ARBA" id="ARBA00023136"/>
    </source>
</evidence>
<evidence type="ECO:0000313" key="5">
    <source>
        <dbReference type="EMBL" id="KAF2117466.1"/>
    </source>
</evidence>
<gene>
    <name evidence="5" type="ORF">BDV96DRAFT_611806</name>
</gene>
<sequence length="164" mass="17799">MSGMAMATATGAMDMSSDSTMMGMDSMAMTFFTSTSTPLFSMAWTPASTGQYAGTCIFLIAFATIFRAILAIRLNFFDILATHKRRRGDDQVLLYSTDKQSTVRPWRASEAVALAFMDVILGGVGYLLMVAVMTMNVGYFLSVLAGIFLGSLVFGRFMVRSAAH</sequence>
<name>A0A6A5ZDZ2_9PLEO</name>
<dbReference type="PANTHER" id="PTHR12483">
    <property type="entry name" value="SOLUTE CARRIER FAMILY 31 COPPER TRANSPORTERS"/>
    <property type="match status" value="1"/>
</dbReference>
<evidence type="ECO:0000313" key="6">
    <source>
        <dbReference type="Proteomes" id="UP000799770"/>
    </source>
</evidence>
<comment type="subcellular location">
    <subcellularLocation>
        <location evidence="4">Membrane</location>
        <topology evidence="4">Multi-pass membrane protein</topology>
    </subcellularLocation>
</comment>
<evidence type="ECO:0000256" key="1">
    <source>
        <dbReference type="ARBA" id="ARBA00022692"/>
    </source>
</evidence>
<keyword evidence="6" id="KW-1185">Reference proteome</keyword>
<dbReference type="OrthoDB" id="73901at2759"/>
<keyword evidence="1 4" id="KW-0812">Transmembrane</keyword>
<keyword evidence="4" id="KW-0406">Ion transport</keyword>
<reference evidence="5" key="1">
    <citation type="journal article" date="2020" name="Stud. Mycol.">
        <title>101 Dothideomycetes genomes: a test case for predicting lifestyles and emergence of pathogens.</title>
        <authorList>
            <person name="Haridas S."/>
            <person name="Albert R."/>
            <person name="Binder M."/>
            <person name="Bloem J."/>
            <person name="Labutti K."/>
            <person name="Salamov A."/>
            <person name="Andreopoulos B."/>
            <person name="Baker S."/>
            <person name="Barry K."/>
            <person name="Bills G."/>
            <person name="Bluhm B."/>
            <person name="Cannon C."/>
            <person name="Castanera R."/>
            <person name="Culley D."/>
            <person name="Daum C."/>
            <person name="Ezra D."/>
            <person name="Gonzalez J."/>
            <person name="Henrissat B."/>
            <person name="Kuo A."/>
            <person name="Liang C."/>
            <person name="Lipzen A."/>
            <person name="Lutzoni F."/>
            <person name="Magnuson J."/>
            <person name="Mondo S."/>
            <person name="Nolan M."/>
            <person name="Ohm R."/>
            <person name="Pangilinan J."/>
            <person name="Park H.-J."/>
            <person name="Ramirez L."/>
            <person name="Alfaro M."/>
            <person name="Sun H."/>
            <person name="Tritt A."/>
            <person name="Yoshinaga Y."/>
            <person name="Zwiers L.-H."/>
            <person name="Turgeon B."/>
            <person name="Goodwin S."/>
            <person name="Spatafora J."/>
            <person name="Crous P."/>
            <person name="Grigoriev I."/>
        </authorList>
    </citation>
    <scope>NUCLEOTIDE SEQUENCE</scope>
    <source>
        <strain evidence="5">CBS 627.86</strain>
    </source>
</reference>
<feature type="transmembrane region" description="Helical" evidence="4">
    <location>
        <begin position="111"/>
        <end position="133"/>
    </location>
</feature>
<proteinExistence type="inferred from homology"/>
<keyword evidence="3 4" id="KW-0472">Membrane</keyword>
<feature type="transmembrane region" description="Helical" evidence="4">
    <location>
        <begin position="59"/>
        <end position="77"/>
    </location>
</feature>
<dbReference type="AlphaFoldDB" id="A0A6A5ZDZ2"/>
<keyword evidence="2 4" id="KW-1133">Transmembrane helix</keyword>
<keyword evidence="4" id="KW-0186">Copper</keyword>
<dbReference type="EMBL" id="ML977319">
    <property type="protein sequence ID" value="KAF2117466.1"/>
    <property type="molecule type" value="Genomic_DNA"/>
</dbReference>
<dbReference type="Proteomes" id="UP000799770">
    <property type="component" value="Unassembled WGS sequence"/>
</dbReference>
<dbReference type="GO" id="GO:0005375">
    <property type="term" value="F:copper ion transmembrane transporter activity"/>
    <property type="evidence" value="ECO:0007669"/>
    <property type="project" value="UniProtKB-UniRule"/>
</dbReference>
<feature type="transmembrane region" description="Helical" evidence="4">
    <location>
        <begin position="139"/>
        <end position="159"/>
    </location>
</feature>
<evidence type="ECO:0000256" key="4">
    <source>
        <dbReference type="RuleBase" id="RU367022"/>
    </source>
</evidence>
<dbReference type="InterPro" id="IPR007274">
    <property type="entry name" value="Cop_transporter"/>
</dbReference>
<evidence type="ECO:0000256" key="2">
    <source>
        <dbReference type="ARBA" id="ARBA00022989"/>
    </source>
</evidence>
<dbReference type="Pfam" id="PF04145">
    <property type="entry name" value="Ctr"/>
    <property type="match status" value="1"/>
</dbReference>
<keyword evidence="4" id="KW-0187">Copper transport</keyword>
<keyword evidence="4" id="KW-0813">Transport</keyword>
<comment type="similarity">
    <text evidence="4">Belongs to the copper transporter (Ctr) (TC 1.A.56) family. SLC31A subfamily.</text>
</comment>
<accession>A0A6A5ZDZ2</accession>
<protein>
    <recommendedName>
        <fullName evidence="4">Copper transport protein</fullName>
    </recommendedName>
</protein>